<accession>A0AAV1SQF5</accession>
<dbReference type="EMBL" id="CAWUPB010001195">
    <property type="protein sequence ID" value="CAK7355350.1"/>
    <property type="molecule type" value="Genomic_DNA"/>
</dbReference>
<keyword evidence="3" id="KW-1185">Reference proteome</keyword>
<evidence type="ECO:0000313" key="3">
    <source>
        <dbReference type="Proteomes" id="UP001314170"/>
    </source>
</evidence>
<proteinExistence type="predicted"/>
<reference evidence="2 3" key="1">
    <citation type="submission" date="2024-01" db="EMBL/GenBank/DDBJ databases">
        <authorList>
            <person name="Waweru B."/>
        </authorList>
    </citation>
    <scope>NUCLEOTIDE SEQUENCE [LARGE SCALE GENOMIC DNA]</scope>
</reference>
<name>A0AAV1SQF5_9ROSI</name>
<evidence type="ECO:0000313" key="2">
    <source>
        <dbReference type="EMBL" id="CAK7355350.1"/>
    </source>
</evidence>
<organism evidence="2 3">
    <name type="scientific">Dovyalis caffra</name>
    <dbReference type="NCBI Taxonomy" id="77055"/>
    <lineage>
        <taxon>Eukaryota</taxon>
        <taxon>Viridiplantae</taxon>
        <taxon>Streptophyta</taxon>
        <taxon>Embryophyta</taxon>
        <taxon>Tracheophyta</taxon>
        <taxon>Spermatophyta</taxon>
        <taxon>Magnoliopsida</taxon>
        <taxon>eudicotyledons</taxon>
        <taxon>Gunneridae</taxon>
        <taxon>Pentapetalae</taxon>
        <taxon>rosids</taxon>
        <taxon>fabids</taxon>
        <taxon>Malpighiales</taxon>
        <taxon>Salicaceae</taxon>
        <taxon>Flacourtieae</taxon>
        <taxon>Dovyalis</taxon>
    </lineage>
</organism>
<protein>
    <submittedName>
        <fullName evidence="2">Uncharacterized protein</fullName>
    </submittedName>
</protein>
<gene>
    <name evidence="2" type="ORF">DCAF_LOCUS25621</name>
</gene>
<feature type="compositionally biased region" description="Basic and acidic residues" evidence="1">
    <location>
        <begin position="46"/>
        <end position="56"/>
    </location>
</feature>
<dbReference type="Proteomes" id="UP001314170">
    <property type="component" value="Unassembled WGS sequence"/>
</dbReference>
<dbReference type="AlphaFoldDB" id="A0AAV1SQF5"/>
<evidence type="ECO:0000256" key="1">
    <source>
        <dbReference type="SAM" id="MobiDB-lite"/>
    </source>
</evidence>
<sequence length="70" mass="7407">MDCSSQRMTRHAIPIHGLCVRVLDSKSFVGTATTLARIAQSTYQHGDGHGAPDSKSKKTNLAVSPLAKSA</sequence>
<feature type="region of interest" description="Disordered" evidence="1">
    <location>
        <begin position="43"/>
        <end position="70"/>
    </location>
</feature>
<comment type="caution">
    <text evidence="2">The sequence shown here is derived from an EMBL/GenBank/DDBJ whole genome shotgun (WGS) entry which is preliminary data.</text>
</comment>